<dbReference type="Proteomes" id="UP000004510">
    <property type="component" value="Unassembled WGS sequence"/>
</dbReference>
<dbReference type="OrthoDB" id="9182156at2"/>
<comment type="caution">
    <text evidence="1">The sequence shown here is derived from an EMBL/GenBank/DDBJ whole genome shotgun (WGS) entry which is preliminary data.</text>
</comment>
<dbReference type="EMBL" id="ADMS01000031">
    <property type="protein sequence ID" value="EFF77311.1"/>
    <property type="molecule type" value="Genomic_DNA"/>
</dbReference>
<dbReference type="GeneID" id="75274345"/>
<dbReference type="Gene3D" id="1.10.238.160">
    <property type="match status" value="1"/>
</dbReference>
<dbReference type="AlphaFoldDB" id="D4X7A5"/>
<organism evidence="1 2">
    <name type="scientific">Achromobacter piechaudii ATCC 43553</name>
    <dbReference type="NCBI Taxonomy" id="742159"/>
    <lineage>
        <taxon>Bacteria</taxon>
        <taxon>Pseudomonadati</taxon>
        <taxon>Pseudomonadota</taxon>
        <taxon>Betaproteobacteria</taxon>
        <taxon>Burkholderiales</taxon>
        <taxon>Alcaligenaceae</taxon>
        <taxon>Achromobacter</taxon>
    </lineage>
</organism>
<proteinExistence type="predicted"/>
<accession>D4X7A5</accession>
<gene>
    <name evidence="1" type="ORF">HMPREF0004_1352</name>
</gene>
<dbReference type="InterPro" id="IPR010260">
    <property type="entry name" value="AlpA"/>
</dbReference>
<dbReference type="Pfam" id="PF05930">
    <property type="entry name" value="Phage_AlpA"/>
    <property type="match status" value="1"/>
</dbReference>
<reference evidence="2" key="1">
    <citation type="submission" date="2010-03" db="EMBL/GenBank/DDBJ databases">
        <title>Complete sequence of Mobiluncus curtisii ATCC 43063.</title>
        <authorList>
            <person name="Muzny D."/>
            <person name="Qin X."/>
            <person name="Deng J."/>
            <person name="Jiang H."/>
            <person name="Liu Y."/>
            <person name="Qu J."/>
            <person name="Song X.-Z."/>
            <person name="Zhang L."/>
            <person name="Thornton R."/>
            <person name="Coyle M."/>
            <person name="Francisco L."/>
            <person name="Jackson L."/>
            <person name="Javaid M."/>
            <person name="Korchina V."/>
            <person name="Kovar C."/>
            <person name="Mata R."/>
            <person name="Mathew T."/>
            <person name="Ngo R."/>
            <person name="Nguyen L."/>
            <person name="Nguyen N."/>
            <person name="Okwuonu G."/>
            <person name="Ongeri F."/>
            <person name="Pham C."/>
            <person name="Simmons D."/>
            <person name="Wilczek-Boney K."/>
            <person name="Hale W."/>
            <person name="Jakkamsetti A."/>
            <person name="Pham P."/>
            <person name="Ruth R."/>
            <person name="San Lucas F."/>
            <person name="Warren J."/>
            <person name="Zhang J."/>
            <person name="Zhao Z."/>
            <person name="Zhou C."/>
            <person name="Zhu D."/>
            <person name="Lee S."/>
            <person name="Bess C."/>
            <person name="Blankenburg K."/>
            <person name="Forbes L."/>
            <person name="Fu Q."/>
            <person name="Gubbala S."/>
            <person name="Hirani K."/>
            <person name="Jayaseelan J.C."/>
            <person name="Lara F."/>
            <person name="Munidasa M."/>
            <person name="Palculict T."/>
            <person name="Patil S."/>
            <person name="Pu L.-L."/>
            <person name="Saada N."/>
            <person name="Tang L."/>
            <person name="Weissenberger G."/>
            <person name="Zhu Y."/>
            <person name="Hemphill L."/>
            <person name="Shang Y."/>
            <person name="Youmans B."/>
            <person name="Ayvaz T."/>
            <person name="Ross M."/>
            <person name="Santibanez J."/>
            <person name="Aqrawi P."/>
            <person name="Gross S."/>
            <person name="Joshi V."/>
            <person name="Fowler G."/>
            <person name="Nazareth L."/>
            <person name="Reid J."/>
            <person name="Worley K."/>
            <person name="Petrosino J."/>
            <person name="Highlander S."/>
            <person name="Gibbs R."/>
            <person name="Gibbs R."/>
        </authorList>
    </citation>
    <scope>NUCLEOTIDE SEQUENCE [LARGE SCALE GENOMIC DNA]</scope>
    <source>
        <strain evidence="2">ATCC 43553</strain>
    </source>
</reference>
<evidence type="ECO:0000313" key="1">
    <source>
        <dbReference type="EMBL" id="EFF77311.1"/>
    </source>
</evidence>
<name>D4X7A5_9BURK</name>
<sequence length="84" mass="9162">MLEPDMPPSYPPRLIAIEDVRRILGLKNSAIHAKVASGELPAPIKFGESRRAAARWIESEIACYVMAKAAARRVFNAAPSDETA</sequence>
<protein>
    <submittedName>
        <fullName evidence="1">Transcriptional regulator, AlpA family</fullName>
    </submittedName>
</protein>
<dbReference type="HOGENOM" id="CLU_2519993_0_0_4"/>
<dbReference type="RefSeq" id="WP_006217354.1">
    <property type="nucleotide sequence ID" value="NZ_GG770409.1"/>
</dbReference>
<evidence type="ECO:0000313" key="2">
    <source>
        <dbReference type="Proteomes" id="UP000004510"/>
    </source>
</evidence>